<feature type="domain" description="GH16" evidence="1">
    <location>
        <begin position="132"/>
        <end position="332"/>
    </location>
</feature>
<dbReference type="InterPro" id="IPR000757">
    <property type="entry name" value="Beta-glucanase-like"/>
</dbReference>
<protein>
    <recommendedName>
        <fullName evidence="1">GH16 domain-containing protein</fullName>
    </recommendedName>
</protein>
<dbReference type="KEGG" id="zmk:HG535_0E04890"/>
<dbReference type="Proteomes" id="UP000509704">
    <property type="component" value="Chromosome 5"/>
</dbReference>
<dbReference type="GO" id="GO:0004553">
    <property type="term" value="F:hydrolase activity, hydrolyzing O-glycosyl compounds"/>
    <property type="evidence" value="ECO:0007669"/>
    <property type="project" value="InterPro"/>
</dbReference>
<reference evidence="2 3" key="1">
    <citation type="submission" date="2020-07" db="EMBL/GenBank/DDBJ databases">
        <title>The yeast mating-type switching endonuclease HO is a domesticated member of an unorthodox homing genetic element family.</title>
        <authorList>
            <person name="Coughlan A.Y."/>
            <person name="Lombardi L."/>
            <person name="Braun-Galleani S."/>
            <person name="Martos A.R."/>
            <person name="Galeote V."/>
            <person name="Bigey F."/>
            <person name="Dequin S."/>
            <person name="Byrne K.P."/>
            <person name="Wolfe K.H."/>
        </authorList>
    </citation>
    <scope>NUCLEOTIDE SEQUENCE [LARGE SCALE GENOMIC DNA]</scope>
    <source>
        <strain evidence="2 3">NRRL Y-6702</strain>
    </source>
</reference>
<gene>
    <name evidence="2" type="ORF">HG535_0E04890</name>
</gene>
<evidence type="ECO:0000259" key="1">
    <source>
        <dbReference type="PROSITE" id="PS51762"/>
    </source>
</evidence>
<dbReference type="Gene3D" id="2.60.120.200">
    <property type="match status" value="1"/>
</dbReference>
<dbReference type="GO" id="GO:0016757">
    <property type="term" value="F:glycosyltransferase activity"/>
    <property type="evidence" value="ECO:0007669"/>
    <property type="project" value="TreeGrafter"/>
</dbReference>
<organism evidence="2 3">
    <name type="scientific">Zygotorulaspora mrakii</name>
    <name type="common">Zygosaccharomyces mrakii</name>
    <dbReference type="NCBI Taxonomy" id="42260"/>
    <lineage>
        <taxon>Eukaryota</taxon>
        <taxon>Fungi</taxon>
        <taxon>Dikarya</taxon>
        <taxon>Ascomycota</taxon>
        <taxon>Saccharomycotina</taxon>
        <taxon>Saccharomycetes</taxon>
        <taxon>Saccharomycetales</taxon>
        <taxon>Saccharomycetaceae</taxon>
        <taxon>Zygotorulaspora</taxon>
    </lineage>
</organism>
<dbReference type="Pfam" id="PF00722">
    <property type="entry name" value="Glyco_hydro_16"/>
    <property type="match status" value="1"/>
</dbReference>
<evidence type="ECO:0000313" key="2">
    <source>
        <dbReference type="EMBL" id="QLG73405.1"/>
    </source>
</evidence>
<sequence length="485" mass="54730">MFSMILDLKCLMRIFRLAVCLVLLLENEFSFFVRGELYKPEQPITCSDLKQCPKEWPCCSPYGQCGAGPICIGSCNPRFSFEKHSCAPLPALVPNSIIQFLPKPIQVPAVSLLEVELLERGIIDFTKYLITPDVAAARQMLNNVEFTFSGPLKLDEQTGDLLLTMPKHSTGTLIASTKSFLYGASFVRLKSGRSRGVITSVVLISSVGDEIDFEFLGSELNSVQTNYFYRGALVYTHMEHVNITSSTHSEYHDYGFDWDEDRIHWLVDGVIVRTLFREDTWDETTQSFKYPETPMRLEVGLWPGGAANNHPGTIEWAGGTIDWDNAIDIVENGQFTAHISYMIAEPYVNEHPPEISTCIEQGKVITFDYFSFDDMSLQWYCDLVPNIPGWQSSGSDIGRIPKPMIRKVDMHHEQTILVNPGTDFIQDTHNLDISEDGLARFNKSRNASIVQPEESSAKISCLHNNPLYILKMSIILYLSKFVSTM</sequence>
<name>A0A7H9B423_ZYGMR</name>
<dbReference type="GO" id="GO:0005975">
    <property type="term" value="P:carbohydrate metabolic process"/>
    <property type="evidence" value="ECO:0007669"/>
    <property type="project" value="InterPro"/>
</dbReference>
<dbReference type="SUPFAM" id="SSF49899">
    <property type="entry name" value="Concanavalin A-like lectins/glucanases"/>
    <property type="match status" value="1"/>
</dbReference>
<accession>A0A7H9B423</accession>
<dbReference type="PANTHER" id="PTHR10963:SF69">
    <property type="entry name" value="GLYCOSIDASE CRR1-RELATED"/>
    <property type="match status" value="1"/>
</dbReference>
<dbReference type="PROSITE" id="PS51762">
    <property type="entry name" value="GH16_2"/>
    <property type="match status" value="1"/>
</dbReference>
<dbReference type="OrthoDB" id="4781at2759"/>
<dbReference type="AlphaFoldDB" id="A0A7H9B423"/>
<dbReference type="EMBL" id="CP058608">
    <property type="protein sequence ID" value="QLG73405.1"/>
    <property type="molecule type" value="Genomic_DNA"/>
</dbReference>
<dbReference type="GO" id="GO:0031505">
    <property type="term" value="P:fungal-type cell wall organization"/>
    <property type="evidence" value="ECO:0007669"/>
    <property type="project" value="TreeGrafter"/>
</dbReference>
<dbReference type="InterPro" id="IPR013320">
    <property type="entry name" value="ConA-like_dom_sf"/>
</dbReference>
<dbReference type="InterPro" id="IPR050546">
    <property type="entry name" value="Glycosyl_Hydrlase_16"/>
</dbReference>
<dbReference type="GO" id="GO:0009277">
    <property type="term" value="C:fungal-type cell wall"/>
    <property type="evidence" value="ECO:0007669"/>
    <property type="project" value="TreeGrafter"/>
</dbReference>
<dbReference type="GeneID" id="59237147"/>
<evidence type="ECO:0000313" key="3">
    <source>
        <dbReference type="Proteomes" id="UP000509704"/>
    </source>
</evidence>
<proteinExistence type="predicted"/>
<dbReference type="RefSeq" id="XP_037145132.1">
    <property type="nucleotide sequence ID" value="XM_037289237.1"/>
</dbReference>
<dbReference type="PANTHER" id="PTHR10963">
    <property type="entry name" value="GLYCOSYL HYDROLASE-RELATED"/>
    <property type="match status" value="1"/>
</dbReference>
<keyword evidence="3" id="KW-1185">Reference proteome</keyword>